<gene>
    <name evidence="6" type="ORF">Adu01nite_78290</name>
</gene>
<evidence type="ECO:0000256" key="4">
    <source>
        <dbReference type="SAM" id="MobiDB-lite"/>
    </source>
</evidence>
<dbReference type="PROSITE" id="PS51118">
    <property type="entry name" value="HTH_HXLR"/>
    <property type="match status" value="1"/>
</dbReference>
<dbReference type="EMBL" id="BOML01000063">
    <property type="protein sequence ID" value="GIE06479.1"/>
    <property type="molecule type" value="Genomic_DNA"/>
</dbReference>
<dbReference type="InterPro" id="IPR011991">
    <property type="entry name" value="ArsR-like_HTH"/>
</dbReference>
<dbReference type="PANTHER" id="PTHR33204">
    <property type="entry name" value="TRANSCRIPTIONAL REGULATOR, MARR FAMILY"/>
    <property type="match status" value="1"/>
</dbReference>
<dbReference type="Gene3D" id="1.10.10.10">
    <property type="entry name" value="Winged helix-like DNA-binding domain superfamily/Winged helix DNA-binding domain"/>
    <property type="match status" value="1"/>
</dbReference>
<dbReference type="CDD" id="cd00090">
    <property type="entry name" value="HTH_ARSR"/>
    <property type="match status" value="1"/>
</dbReference>
<reference evidence="6 7" key="1">
    <citation type="submission" date="2021-01" db="EMBL/GenBank/DDBJ databases">
        <title>Whole genome shotgun sequence of Actinoplanes durhamensis NBRC 14914.</title>
        <authorList>
            <person name="Komaki H."/>
            <person name="Tamura T."/>
        </authorList>
    </citation>
    <scope>NUCLEOTIDE SEQUENCE [LARGE SCALE GENOMIC DNA]</scope>
    <source>
        <strain evidence="6 7">NBRC 14914</strain>
    </source>
</reference>
<sequence length="246" mass="26039">MPAQRGYRQACGIARGLDIVGERWSLLVVRELLLGPKRFTDLQQALPTASPNALSDRLRELSGAGVVSRRQLSPPGVARVYELTPWGRGLEPIVIALGTWALGAARTAEQQFVSADSAMLTIRTYFDPTPGQPAATLRIELDDLGPAGIFGVHLTSTGAKVSHEPPPEPDAVLTTTTDALLTAFGDNDLDGLVAAGSTITGDPEAVRRLLMAVNVPAPVDQCPSGTSRPEQRIIGRQSPDTSNSDS</sequence>
<evidence type="ECO:0000256" key="2">
    <source>
        <dbReference type="ARBA" id="ARBA00023125"/>
    </source>
</evidence>
<evidence type="ECO:0000256" key="3">
    <source>
        <dbReference type="ARBA" id="ARBA00023163"/>
    </source>
</evidence>
<feature type="region of interest" description="Disordered" evidence="4">
    <location>
        <begin position="218"/>
        <end position="246"/>
    </location>
</feature>
<proteinExistence type="predicted"/>
<evidence type="ECO:0000313" key="7">
    <source>
        <dbReference type="Proteomes" id="UP000637628"/>
    </source>
</evidence>
<organism evidence="6 7">
    <name type="scientific">Paractinoplanes durhamensis</name>
    <dbReference type="NCBI Taxonomy" id="113563"/>
    <lineage>
        <taxon>Bacteria</taxon>
        <taxon>Bacillati</taxon>
        <taxon>Actinomycetota</taxon>
        <taxon>Actinomycetes</taxon>
        <taxon>Micromonosporales</taxon>
        <taxon>Micromonosporaceae</taxon>
        <taxon>Paractinoplanes</taxon>
    </lineage>
</organism>
<dbReference type="InterPro" id="IPR036388">
    <property type="entry name" value="WH-like_DNA-bd_sf"/>
</dbReference>
<keyword evidence="3" id="KW-0804">Transcription</keyword>
<evidence type="ECO:0000313" key="6">
    <source>
        <dbReference type="EMBL" id="GIE06479.1"/>
    </source>
</evidence>
<evidence type="ECO:0000259" key="5">
    <source>
        <dbReference type="PROSITE" id="PS51118"/>
    </source>
</evidence>
<dbReference type="Pfam" id="PF01638">
    <property type="entry name" value="HxlR"/>
    <property type="match status" value="1"/>
</dbReference>
<dbReference type="PANTHER" id="PTHR33204:SF18">
    <property type="entry name" value="TRANSCRIPTIONAL REGULATORY PROTEIN"/>
    <property type="match status" value="1"/>
</dbReference>
<dbReference type="SUPFAM" id="SSF46785">
    <property type="entry name" value="Winged helix' DNA-binding domain"/>
    <property type="match status" value="1"/>
</dbReference>
<comment type="caution">
    <text evidence="6">The sequence shown here is derived from an EMBL/GenBank/DDBJ whole genome shotgun (WGS) entry which is preliminary data.</text>
</comment>
<protein>
    <submittedName>
        <fullName evidence="6">Transcriptional regulator</fullName>
    </submittedName>
</protein>
<name>A0ABQ3ZAA6_9ACTN</name>
<dbReference type="InterPro" id="IPR036390">
    <property type="entry name" value="WH_DNA-bd_sf"/>
</dbReference>
<keyword evidence="1" id="KW-0805">Transcription regulation</keyword>
<feature type="domain" description="HTH hxlR-type" evidence="5">
    <location>
        <begin position="11"/>
        <end position="109"/>
    </location>
</feature>
<dbReference type="InterPro" id="IPR002577">
    <property type="entry name" value="HTH_HxlR"/>
</dbReference>
<dbReference type="RefSeq" id="WP_203734340.1">
    <property type="nucleotide sequence ID" value="NZ_BAAATX010000020.1"/>
</dbReference>
<keyword evidence="2" id="KW-0238">DNA-binding</keyword>
<evidence type="ECO:0000256" key="1">
    <source>
        <dbReference type="ARBA" id="ARBA00023015"/>
    </source>
</evidence>
<keyword evidence="7" id="KW-1185">Reference proteome</keyword>
<dbReference type="Proteomes" id="UP000637628">
    <property type="component" value="Unassembled WGS sequence"/>
</dbReference>
<accession>A0ABQ3ZAA6</accession>